<dbReference type="EC" id="1.1.1.34" evidence="2"/>
<dbReference type="SUPFAM" id="SSF55035">
    <property type="entry name" value="NAD-binding domain of HMG-CoA reductase"/>
    <property type="match status" value="1"/>
</dbReference>
<dbReference type="GO" id="GO:0005778">
    <property type="term" value="C:peroxisomal membrane"/>
    <property type="evidence" value="ECO:0007669"/>
    <property type="project" value="TreeGrafter"/>
</dbReference>
<dbReference type="FunFam" id="3.30.70.420:FF:000001">
    <property type="entry name" value="3-hydroxy-3-methylglutaryl coenzyme A reductase"/>
    <property type="match status" value="1"/>
</dbReference>
<dbReference type="GO" id="GO:0004420">
    <property type="term" value="F:hydroxymethylglutaryl-CoA reductase (NADPH) activity"/>
    <property type="evidence" value="ECO:0007669"/>
    <property type="project" value="UniProtKB-EC"/>
</dbReference>
<dbReference type="InterPro" id="IPR023076">
    <property type="entry name" value="HMG_CoA_Rdtase_CS"/>
</dbReference>
<dbReference type="PROSITE" id="PS50065">
    <property type="entry name" value="HMG_COA_REDUCTASE_4"/>
    <property type="match status" value="1"/>
</dbReference>
<dbReference type="GO" id="GO:0005789">
    <property type="term" value="C:endoplasmic reticulum membrane"/>
    <property type="evidence" value="ECO:0007669"/>
    <property type="project" value="TreeGrafter"/>
</dbReference>
<dbReference type="Proteomes" id="UP000029725">
    <property type="component" value="Unassembled WGS sequence"/>
</dbReference>
<sequence>MEEKEGGQETIALGDAKPELVHACDEITNKNIPLHAIEQRITGIDTEDKLRKAVEIRRALLGVVDIPWASDMHYSSVYGRCCENVIGYVPLPVGAVTGAIIDGKEFTIPMATTEGALVASTQRGFKAIMKAGGTGVQTYVHADGMTRAPIVHFEELSDAIALKSWIAMQENFALIESTFNATSSYAKLAKIDATICGTDLFLRFKATTGDAMGMNMLSKGCEQVLITLKEKFPKMKIISLSGNYCTDKKAAALNWIDGRGKSVVALATIPASVVETVLHVDVADLVDASIKKNFKGSALAGAMGGFNAQAANIVSAIFIATGQDPAQAVVSSSCLTEMEKLPNGSLKICCTMPSLEVGTIGGGTHLRPQQAALEMMGIAGPTPQHLSYGENARSLAKIICATVLAAELSLMASLIQGTLTEAHLALNRSKA</sequence>
<dbReference type="GO" id="GO:0015936">
    <property type="term" value="P:coenzyme A metabolic process"/>
    <property type="evidence" value="ECO:0007669"/>
    <property type="project" value="InterPro"/>
</dbReference>
<comment type="caution">
    <text evidence="5">The sequence shown here is derived from an EMBL/GenBank/DDBJ whole genome shotgun (WGS) entry which is preliminary data.</text>
</comment>
<reference evidence="5 6" key="1">
    <citation type="submission" date="2014-04" db="EMBL/GenBank/DDBJ databases">
        <title>A new species of microsporidia sheds light on the evolution of extreme parasitism.</title>
        <authorList>
            <person name="Haag K.L."/>
            <person name="James T.Y."/>
            <person name="Larsson R."/>
            <person name="Schaer T.M."/>
            <person name="Refardt D."/>
            <person name="Pombert J.-F."/>
            <person name="Ebert D."/>
        </authorList>
    </citation>
    <scope>NUCLEOTIDE SEQUENCE [LARGE SCALE GENOMIC DNA]</scope>
    <source>
        <strain evidence="5 6">UGP3</strain>
        <tissue evidence="5">Spores</tissue>
    </source>
</reference>
<dbReference type="CDD" id="cd00643">
    <property type="entry name" value="HMG-CoA_reductase_classI"/>
    <property type="match status" value="1"/>
</dbReference>
<organism evidence="5 6">
    <name type="scientific">Mitosporidium daphniae</name>
    <dbReference type="NCBI Taxonomy" id="1485682"/>
    <lineage>
        <taxon>Eukaryota</taxon>
        <taxon>Fungi</taxon>
        <taxon>Fungi incertae sedis</taxon>
        <taxon>Microsporidia</taxon>
        <taxon>Mitosporidium</taxon>
    </lineage>
</organism>
<name>A0A098VNV6_9MICR</name>
<dbReference type="Gene3D" id="3.90.770.10">
    <property type="entry name" value="3-hydroxy-3-methylglutaryl-coenzyme A Reductase, Chain A, domain 2"/>
    <property type="match status" value="1"/>
</dbReference>
<keyword evidence="3" id="KW-0521">NADP</keyword>
<dbReference type="PROSITE" id="PS00066">
    <property type="entry name" value="HMG_COA_REDUCTASE_1"/>
    <property type="match status" value="1"/>
</dbReference>
<dbReference type="Gene3D" id="1.10.3270.10">
    <property type="entry name" value="HMGR, N-terminal domain"/>
    <property type="match status" value="1"/>
</dbReference>
<dbReference type="InterPro" id="IPR023282">
    <property type="entry name" value="HMG_CoA_Rdtase_N"/>
</dbReference>
<dbReference type="PROSITE" id="PS00318">
    <property type="entry name" value="HMG_COA_REDUCTASE_2"/>
    <property type="match status" value="1"/>
</dbReference>
<dbReference type="GO" id="GO:0008299">
    <property type="term" value="P:isoprenoid biosynthetic process"/>
    <property type="evidence" value="ECO:0007669"/>
    <property type="project" value="InterPro"/>
</dbReference>
<accession>A0A098VNV6</accession>
<dbReference type="InterPro" id="IPR023074">
    <property type="entry name" value="HMG_CoA_Rdtase_cat_sf"/>
</dbReference>
<dbReference type="InterPro" id="IPR009023">
    <property type="entry name" value="HMG_CoA_Rdtase_NAD(P)-bd_sf"/>
</dbReference>
<dbReference type="EMBL" id="JMKJ01000532">
    <property type="protein sequence ID" value="KGG50757.1"/>
    <property type="molecule type" value="Genomic_DNA"/>
</dbReference>
<dbReference type="GeneID" id="25260356"/>
<evidence type="ECO:0000313" key="5">
    <source>
        <dbReference type="EMBL" id="KGG50757.1"/>
    </source>
</evidence>
<dbReference type="InterPro" id="IPR004554">
    <property type="entry name" value="HMG_CoA_Rdtase_eu_arc"/>
</dbReference>
<dbReference type="VEuPathDB" id="MicrosporidiaDB:DI09_57p120"/>
<dbReference type="HOGENOM" id="CLU_001734_2_0_1"/>
<keyword evidence="6" id="KW-1185">Reference proteome</keyword>
<evidence type="ECO:0000256" key="2">
    <source>
        <dbReference type="ARBA" id="ARBA00012999"/>
    </source>
</evidence>
<dbReference type="PRINTS" id="PR00071">
    <property type="entry name" value="HMGCOARDTASE"/>
</dbReference>
<dbReference type="OrthoDB" id="310654at2759"/>
<comment type="similarity">
    <text evidence="1">Belongs to the HMG-CoA reductase family.</text>
</comment>
<proteinExistence type="inferred from homology"/>
<dbReference type="RefSeq" id="XP_013237184.1">
    <property type="nucleotide sequence ID" value="XM_013381730.1"/>
</dbReference>
<dbReference type="PANTHER" id="PTHR10572">
    <property type="entry name" value="3-HYDROXY-3-METHYLGLUTARYL-COENZYME A REDUCTASE"/>
    <property type="match status" value="1"/>
</dbReference>
<evidence type="ECO:0000313" key="6">
    <source>
        <dbReference type="Proteomes" id="UP000029725"/>
    </source>
</evidence>
<dbReference type="SUPFAM" id="SSF56542">
    <property type="entry name" value="Substrate-binding domain of HMG-CoA reductase"/>
    <property type="match status" value="1"/>
</dbReference>
<evidence type="ECO:0000256" key="4">
    <source>
        <dbReference type="ARBA" id="ARBA00023002"/>
    </source>
</evidence>
<gene>
    <name evidence="5" type="ORF">DI09_57p120</name>
</gene>
<dbReference type="InterPro" id="IPR002202">
    <property type="entry name" value="HMG_CoA_Rdtase"/>
</dbReference>
<keyword evidence="4" id="KW-0560">Oxidoreductase</keyword>
<dbReference type="AlphaFoldDB" id="A0A098VNV6"/>
<dbReference type="Pfam" id="PF00368">
    <property type="entry name" value="HMG-CoA_red"/>
    <property type="match status" value="1"/>
</dbReference>
<dbReference type="Gene3D" id="3.30.70.420">
    <property type="entry name" value="Hydroxymethylglutaryl-CoA reductase, class I/II, NAD/NADP-binding domain"/>
    <property type="match status" value="1"/>
</dbReference>
<evidence type="ECO:0000256" key="1">
    <source>
        <dbReference type="ARBA" id="ARBA00007661"/>
    </source>
</evidence>
<protein>
    <recommendedName>
        <fullName evidence="2">hydroxymethylglutaryl-CoA reductase (NADPH)</fullName>
        <ecNumber evidence="2">1.1.1.34</ecNumber>
    </recommendedName>
</protein>
<dbReference type="PANTHER" id="PTHR10572:SF24">
    <property type="entry name" value="3-HYDROXY-3-METHYLGLUTARYL-COENZYME A REDUCTASE"/>
    <property type="match status" value="1"/>
</dbReference>
<evidence type="ECO:0000256" key="3">
    <source>
        <dbReference type="ARBA" id="ARBA00022857"/>
    </source>
</evidence>
<dbReference type="InterPro" id="IPR009029">
    <property type="entry name" value="HMG_CoA_Rdtase_sub-bd_dom_sf"/>
</dbReference>
<dbReference type="GO" id="GO:0016126">
    <property type="term" value="P:sterol biosynthetic process"/>
    <property type="evidence" value="ECO:0007669"/>
    <property type="project" value="TreeGrafter"/>
</dbReference>